<organism evidence="4 5">
    <name type="scientific">Novipirellula rosea</name>
    <dbReference type="NCBI Taxonomy" id="1031540"/>
    <lineage>
        <taxon>Bacteria</taxon>
        <taxon>Pseudomonadati</taxon>
        <taxon>Planctomycetota</taxon>
        <taxon>Planctomycetia</taxon>
        <taxon>Pirellulales</taxon>
        <taxon>Pirellulaceae</taxon>
        <taxon>Novipirellula</taxon>
    </lineage>
</organism>
<dbReference type="Proteomes" id="UP001500840">
    <property type="component" value="Unassembled WGS sequence"/>
</dbReference>
<dbReference type="SUPFAM" id="SSF56349">
    <property type="entry name" value="DNA breaking-rejoining enzymes"/>
    <property type="match status" value="1"/>
</dbReference>
<dbReference type="Gene3D" id="1.10.443.10">
    <property type="entry name" value="Intergrase catalytic core"/>
    <property type="match status" value="1"/>
</dbReference>
<reference evidence="5" key="1">
    <citation type="journal article" date="2019" name="Int. J. Syst. Evol. Microbiol.">
        <title>The Global Catalogue of Microorganisms (GCM) 10K type strain sequencing project: providing services to taxonomists for standard genome sequencing and annotation.</title>
        <authorList>
            <consortium name="The Broad Institute Genomics Platform"/>
            <consortium name="The Broad Institute Genome Sequencing Center for Infectious Disease"/>
            <person name="Wu L."/>
            <person name="Ma J."/>
        </authorList>
    </citation>
    <scope>NUCLEOTIDE SEQUENCE [LARGE SCALE GENOMIC DNA]</scope>
    <source>
        <strain evidence="5">JCM 17759</strain>
    </source>
</reference>
<dbReference type="InterPro" id="IPR010998">
    <property type="entry name" value="Integrase_recombinase_N"/>
</dbReference>
<accession>A0ABP8M6S2</accession>
<keyword evidence="2" id="KW-0233">DNA recombination</keyword>
<comment type="caution">
    <text evidence="4">The sequence shown here is derived from an EMBL/GenBank/DDBJ whole genome shotgun (WGS) entry which is preliminary data.</text>
</comment>
<proteinExistence type="predicted"/>
<evidence type="ECO:0000256" key="2">
    <source>
        <dbReference type="ARBA" id="ARBA00023172"/>
    </source>
</evidence>
<protein>
    <recommendedName>
        <fullName evidence="3">Tyr recombinase domain-containing protein</fullName>
    </recommendedName>
</protein>
<evidence type="ECO:0000259" key="3">
    <source>
        <dbReference type="Pfam" id="PF00589"/>
    </source>
</evidence>
<gene>
    <name evidence="4" type="ORF">GCM10023156_05140</name>
</gene>
<dbReference type="Pfam" id="PF00589">
    <property type="entry name" value="Phage_integrase"/>
    <property type="match status" value="1"/>
</dbReference>
<dbReference type="EMBL" id="BAABGA010000008">
    <property type="protein sequence ID" value="GAA4445505.1"/>
    <property type="molecule type" value="Genomic_DNA"/>
</dbReference>
<dbReference type="InterPro" id="IPR002104">
    <property type="entry name" value="Integrase_catalytic"/>
</dbReference>
<keyword evidence="5" id="KW-1185">Reference proteome</keyword>
<dbReference type="InterPro" id="IPR011010">
    <property type="entry name" value="DNA_brk_join_enz"/>
</dbReference>
<evidence type="ECO:0000256" key="1">
    <source>
        <dbReference type="ARBA" id="ARBA00023125"/>
    </source>
</evidence>
<evidence type="ECO:0000313" key="4">
    <source>
        <dbReference type="EMBL" id="GAA4445505.1"/>
    </source>
</evidence>
<dbReference type="Gene3D" id="1.10.150.130">
    <property type="match status" value="1"/>
</dbReference>
<dbReference type="RefSeq" id="WP_345319112.1">
    <property type="nucleotide sequence ID" value="NZ_BAABGA010000008.1"/>
</dbReference>
<keyword evidence="1" id="KW-0238">DNA-binding</keyword>
<evidence type="ECO:0000313" key="5">
    <source>
        <dbReference type="Proteomes" id="UP001500840"/>
    </source>
</evidence>
<feature type="domain" description="Tyr recombinase" evidence="3">
    <location>
        <begin position="208"/>
        <end position="363"/>
    </location>
</feature>
<dbReference type="InterPro" id="IPR013762">
    <property type="entry name" value="Integrase-like_cat_sf"/>
</dbReference>
<sequence>MNKKTGTSASVSCKSTAALKPQKPAKPYADFPLFPHASGKWAKKIKGRTCYFGRWDDPYAALAEYESEILGVRGDRPVAPKGPLTVYEACQLFLEAKERGVDSTETAQRTFKDYLRTCKRVSAFFGSRTPIERLTPAQFAEYKFERAKTCNAITVGNEITRVKTMLNWLQRSKHIRQLDTGPDFRKPSRKVQRRIRRERGKLCYDAREIRSIMDESGIHLRSMILLGINCGFQNSDVERITLGHVEAAIQSGWIEYPREKTEVERRCPLWDITRKTLKQSLRRRVSSELPHFFLQAHGQPYSSVNGDVSKRFRTARSYALVSRGGFSWLRKSFATTAASAKDREARDYIMGHCDASMSALYVQEVWDDRLLEVVNVVGKWLFNKRTLMASAS</sequence>
<name>A0ABP8M6S2_9BACT</name>